<feature type="compositionally biased region" description="Basic and acidic residues" evidence="5">
    <location>
        <begin position="386"/>
        <end position="396"/>
    </location>
</feature>
<comment type="similarity">
    <text evidence="4">Belongs to the polysaccharide lyase 5 family.</text>
</comment>
<evidence type="ECO:0000256" key="4">
    <source>
        <dbReference type="HAMAP-Rule" id="MF_00557"/>
    </source>
</evidence>
<keyword evidence="2" id="KW-0574">Periplasm</keyword>
<comment type="catalytic activity">
    <reaction evidence="4">
        <text>Eliminative cleavage of alginate to give oligosaccharides with 4-deoxy-alpha-L-erythro-hex-4-enuronosyl groups at their non-reducing ends and beta-D-mannuronate at their reducing end.</text>
        <dbReference type="EC" id="4.2.2.3"/>
    </reaction>
</comment>
<evidence type="ECO:0000313" key="7">
    <source>
        <dbReference type="EMBL" id="MBD1598278.1"/>
    </source>
</evidence>
<feature type="binding site" evidence="4">
    <location>
        <begin position="74"/>
        <end position="75"/>
    </location>
    <ligand>
        <name>substrate</name>
    </ligand>
</feature>
<dbReference type="Pfam" id="PF05426">
    <property type="entry name" value="Alginate_lyase"/>
    <property type="match status" value="1"/>
</dbReference>
<organism evidence="7 8">
    <name type="scientific">Pseudomonas typographi</name>
    <dbReference type="NCBI Taxonomy" id="2715964"/>
    <lineage>
        <taxon>Bacteria</taxon>
        <taxon>Pseudomonadati</taxon>
        <taxon>Pseudomonadota</taxon>
        <taxon>Gammaproteobacteria</taxon>
        <taxon>Pseudomonadales</taxon>
        <taxon>Pseudomonadaceae</taxon>
        <taxon>Pseudomonas</taxon>
    </lineage>
</organism>
<accession>A0ABR7YYJ3</accession>
<dbReference type="InterPro" id="IPR008397">
    <property type="entry name" value="Alginate_lyase_dom"/>
</dbReference>
<evidence type="ECO:0000256" key="1">
    <source>
        <dbReference type="ARBA" id="ARBA00022729"/>
    </source>
</evidence>
<sequence length="396" mass="44488" precursor="true">MNHVNTPKSRNLLPRVLASTLLGLALVGPAAWAAGTLVPPQGYYEGIEKAKDKDDNFSCPAVPKPYTDTLQFRSKYEGSDKSRSTFNAASDQAFRDATKDITNMERGVSKLVMQYMRDGRPAQLDCTLNWLTTWAQAGALESTDFNHTGKSMRKWALGSMSSSYLRLKFSEAHPLQGHEQQAQQIEAWFSKLGDQVVSDWSNQPLERVNNHFYWAAWSVMATAVVTNRRDLFDWSVKEYKTAASQVDPDGFLPNELKRQQRALSYHNYALPPLMMIASFAQANGVDLRGENNGALQRLADRVLTGSKDPSAFQAKNGQKQDMTDLKVDSKYAWLEPYCTLYTCSPDTLQRKRDMEPFKTFRLGGDLTRTFDPAGEKNGKGQAKGNDSGDEKDHDQW</sequence>
<dbReference type="NCBIfam" id="NF001467">
    <property type="entry name" value="PRK00325.1-2"/>
    <property type="match status" value="1"/>
</dbReference>
<feature type="binding site" evidence="4">
    <location>
        <begin position="147"/>
        <end position="148"/>
    </location>
    <ligand>
        <name>substrate</name>
    </ligand>
</feature>
<protein>
    <recommendedName>
        <fullName evidence="4">Alginate lyase</fullName>
        <ecNumber evidence="4">4.2.2.3</ecNumber>
    </recommendedName>
    <alternativeName>
        <fullName evidence="4">Poly(beta-D-mannuronate) lyase</fullName>
    </alternativeName>
</protein>
<dbReference type="InterPro" id="IPR008929">
    <property type="entry name" value="Chondroitin_lyas"/>
</dbReference>
<feature type="chain" id="PRO_5044938538" description="Alginate lyase" evidence="4">
    <location>
        <begin position="34"/>
        <end position="396"/>
    </location>
</feature>
<feature type="signal peptide" evidence="4">
    <location>
        <begin position="1"/>
        <end position="33"/>
    </location>
</feature>
<dbReference type="HAMAP" id="MF_00557">
    <property type="entry name" value="Alginate_lyase"/>
    <property type="match status" value="1"/>
</dbReference>
<evidence type="ECO:0000259" key="6">
    <source>
        <dbReference type="Pfam" id="PF05426"/>
    </source>
</evidence>
<feature type="domain" description="Alginate lyase" evidence="6">
    <location>
        <begin position="71"/>
        <end position="312"/>
    </location>
</feature>
<reference evidence="7 8" key="1">
    <citation type="journal article" date="2020" name="Insects">
        <title>Bacteria Belonging to Pseudomonas typographi sp. nov. from the Bark Beetle Ips typographus Have Genomic Potential to Aid in the Host Ecology.</title>
        <authorList>
            <person name="Peral-Aranega E."/>
            <person name="Saati-Santamaria Z."/>
            <person name="Kolarik M."/>
            <person name="Rivas R."/>
            <person name="Garcia-Fraile P."/>
        </authorList>
    </citation>
    <scope>NUCLEOTIDE SEQUENCE [LARGE SCALE GENOMIC DNA]</scope>
    <source>
        <strain evidence="7 8">CA3A</strain>
    </source>
</reference>
<dbReference type="SUPFAM" id="SSF48230">
    <property type="entry name" value="Chondroitin AC/alginate lyase"/>
    <property type="match status" value="1"/>
</dbReference>
<comment type="caution">
    <text evidence="7">The sequence shown here is derived from an EMBL/GenBank/DDBJ whole genome shotgun (WGS) entry which is preliminary data.</text>
</comment>
<dbReference type="GO" id="GO:0045135">
    <property type="term" value="F:poly(beta-D-mannuronate) lyase activity"/>
    <property type="evidence" value="ECO:0007669"/>
    <property type="project" value="UniProtKB-EC"/>
</dbReference>
<feature type="binding site" evidence="4">
    <location>
        <position position="265"/>
    </location>
    <ligand>
        <name>substrate</name>
    </ligand>
</feature>
<evidence type="ECO:0000256" key="3">
    <source>
        <dbReference type="ARBA" id="ARBA00023239"/>
    </source>
</evidence>
<dbReference type="RefSeq" id="WP_190418465.1">
    <property type="nucleotide sequence ID" value="NZ_JAAOCA010000006.1"/>
</dbReference>
<name>A0ABR7YYJ3_9PSED</name>
<keyword evidence="3 4" id="KW-0456">Lyase</keyword>
<feature type="region of interest" description="Disordered" evidence="5">
    <location>
        <begin position="365"/>
        <end position="396"/>
    </location>
</feature>
<comment type="function">
    <text evidence="4">Catalyzes the depolymerization of alginate by cleaving the beta-1,4 glycosidic bond between two adjacent sugar residues via a beta-elimination mechanism.</text>
</comment>
<dbReference type="CDD" id="cd00244">
    <property type="entry name" value="AlgLyase"/>
    <property type="match status" value="1"/>
</dbReference>
<evidence type="ECO:0000256" key="2">
    <source>
        <dbReference type="ARBA" id="ARBA00022764"/>
    </source>
</evidence>
<keyword evidence="1 4" id="KW-0732">Signal</keyword>
<evidence type="ECO:0000256" key="5">
    <source>
        <dbReference type="SAM" id="MobiDB-lite"/>
    </source>
</evidence>
<dbReference type="Gene3D" id="1.50.10.100">
    <property type="entry name" value="Chondroitin AC/alginate lyase"/>
    <property type="match status" value="1"/>
</dbReference>
<dbReference type="InterPro" id="IPR022859">
    <property type="entry name" value="Alginate_lyase"/>
</dbReference>
<evidence type="ECO:0000313" key="8">
    <source>
        <dbReference type="Proteomes" id="UP000805841"/>
    </source>
</evidence>
<proteinExistence type="inferred from homology"/>
<dbReference type="EMBL" id="JAAOCA010000006">
    <property type="protein sequence ID" value="MBD1598278.1"/>
    <property type="molecule type" value="Genomic_DNA"/>
</dbReference>
<dbReference type="Proteomes" id="UP000805841">
    <property type="component" value="Unassembled WGS sequence"/>
</dbReference>
<gene>
    <name evidence="4" type="primary">algL</name>
    <name evidence="7" type="ORF">HAQ05_06105</name>
</gene>
<dbReference type="EC" id="4.2.2.3" evidence="4"/>
<keyword evidence="8" id="KW-1185">Reference proteome</keyword>